<dbReference type="InterPro" id="IPR021401">
    <property type="entry name" value="DUF3040"/>
</dbReference>
<evidence type="ECO:0000313" key="4">
    <source>
        <dbReference type="Proteomes" id="UP001596154"/>
    </source>
</evidence>
<feature type="transmembrane region" description="Helical" evidence="2">
    <location>
        <begin position="56"/>
        <end position="76"/>
    </location>
</feature>
<keyword evidence="2" id="KW-0472">Membrane</keyword>
<keyword evidence="4" id="KW-1185">Reference proteome</keyword>
<feature type="compositionally biased region" description="Basic and acidic residues" evidence="1">
    <location>
        <begin position="120"/>
        <end position="132"/>
    </location>
</feature>
<dbReference type="EMBL" id="JBHSNY010000011">
    <property type="protein sequence ID" value="MFC5637877.1"/>
    <property type="molecule type" value="Genomic_DNA"/>
</dbReference>
<dbReference type="RefSeq" id="WP_381027944.1">
    <property type="nucleotide sequence ID" value="NZ_JBHSNY010000011.1"/>
</dbReference>
<protein>
    <submittedName>
        <fullName evidence="3">DUF3040 domain-containing protein</fullName>
    </submittedName>
</protein>
<feature type="region of interest" description="Disordered" evidence="1">
    <location>
        <begin position="76"/>
        <end position="132"/>
    </location>
</feature>
<proteinExistence type="predicted"/>
<evidence type="ECO:0000313" key="3">
    <source>
        <dbReference type="EMBL" id="MFC5637877.1"/>
    </source>
</evidence>
<keyword evidence="2" id="KW-0812">Transmembrane</keyword>
<organism evidence="3 4">
    <name type="scientific">Streptomyces bullii</name>
    <dbReference type="NCBI Taxonomy" id="349910"/>
    <lineage>
        <taxon>Bacteria</taxon>
        <taxon>Bacillati</taxon>
        <taxon>Actinomycetota</taxon>
        <taxon>Actinomycetes</taxon>
        <taxon>Kitasatosporales</taxon>
        <taxon>Streptomycetaceae</taxon>
        <taxon>Streptomyces</taxon>
    </lineage>
</organism>
<sequence length="132" mass="14713">MDDRRILAELEQRLQRDDPELARLMDALNRQFPDQQKNTDTSDDDSGRRFDWRWKAAIACVVVAVLGLLLTSIFTATPSTGDDHEPPNSRLPAVSAHTQRRAPGSGSSRRAKPARQGRGTTERPTGEPHART</sequence>
<evidence type="ECO:0000256" key="2">
    <source>
        <dbReference type="SAM" id="Phobius"/>
    </source>
</evidence>
<keyword evidence="2" id="KW-1133">Transmembrane helix</keyword>
<feature type="region of interest" description="Disordered" evidence="1">
    <location>
        <begin position="27"/>
        <end position="48"/>
    </location>
</feature>
<gene>
    <name evidence="3" type="ORF">ACFPZJ_29755</name>
</gene>
<dbReference type="Pfam" id="PF11239">
    <property type="entry name" value="DUF3040"/>
    <property type="match status" value="1"/>
</dbReference>
<comment type="caution">
    <text evidence="3">The sequence shown here is derived from an EMBL/GenBank/DDBJ whole genome shotgun (WGS) entry which is preliminary data.</text>
</comment>
<dbReference type="Proteomes" id="UP001596154">
    <property type="component" value="Unassembled WGS sequence"/>
</dbReference>
<evidence type="ECO:0000256" key="1">
    <source>
        <dbReference type="SAM" id="MobiDB-lite"/>
    </source>
</evidence>
<accession>A0ABW0UZ45</accession>
<name>A0ABW0UZ45_9ACTN</name>
<reference evidence="4" key="1">
    <citation type="journal article" date="2019" name="Int. J. Syst. Evol. Microbiol.">
        <title>The Global Catalogue of Microorganisms (GCM) 10K type strain sequencing project: providing services to taxonomists for standard genome sequencing and annotation.</title>
        <authorList>
            <consortium name="The Broad Institute Genomics Platform"/>
            <consortium name="The Broad Institute Genome Sequencing Center for Infectious Disease"/>
            <person name="Wu L."/>
            <person name="Ma J."/>
        </authorList>
    </citation>
    <scope>NUCLEOTIDE SEQUENCE [LARGE SCALE GENOMIC DNA]</scope>
    <source>
        <strain evidence="4">CGMCC 4.7248</strain>
    </source>
</reference>